<accession>E1QSH1</accession>
<dbReference type="GO" id="GO:0055085">
    <property type="term" value="P:transmembrane transport"/>
    <property type="evidence" value="ECO:0007669"/>
    <property type="project" value="UniProtKB-ARBA"/>
</dbReference>
<evidence type="ECO:0000256" key="2">
    <source>
        <dbReference type="ARBA" id="ARBA00022448"/>
    </source>
</evidence>
<dbReference type="RefSeq" id="WP_013336489.1">
    <property type="nucleotide sequence ID" value="NC_014537.1"/>
</dbReference>
<dbReference type="GO" id="GO:0016887">
    <property type="term" value="F:ATP hydrolysis activity"/>
    <property type="evidence" value="ECO:0007669"/>
    <property type="project" value="InterPro"/>
</dbReference>
<evidence type="ECO:0000259" key="5">
    <source>
        <dbReference type="PROSITE" id="PS50893"/>
    </source>
</evidence>
<dbReference type="InterPro" id="IPR013563">
    <property type="entry name" value="Oligopep_ABC_C"/>
</dbReference>
<evidence type="ECO:0000256" key="4">
    <source>
        <dbReference type="ARBA" id="ARBA00022840"/>
    </source>
</evidence>
<dbReference type="GeneID" id="9752310"/>
<name>E1QSH1_VULDI</name>
<keyword evidence="7" id="KW-1185">Reference proteome</keyword>
<reference evidence="6 7" key="1">
    <citation type="journal article" date="2010" name="Stand. Genomic Sci.">
        <title>Complete genome sequence of Vulcanisaeta distributa type strain (IC-017).</title>
        <authorList>
            <person name="Mavromatis K."/>
            <person name="Sikorski J."/>
            <person name="Pabst E."/>
            <person name="Teshima H."/>
            <person name="Lapidus A."/>
            <person name="Lucas S."/>
            <person name="Nolan M."/>
            <person name="Glavina Del Rio T."/>
            <person name="Cheng J.F."/>
            <person name="Bruce D."/>
            <person name="Goodwin L."/>
            <person name="Pitluck S."/>
            <person name="Liolios K."/>
            <person name="Ivanova N."/>
            <person name="Mikhailova N."/>
            <person name="Pati A."/>
            <person name="Chen A."/>
            <person name="Palaniappan K."/>
            <person name="Land M."/>
            <person name="Hauser L."/>
            <person name="Chang Y.J."/>
            <person name="Jeffries C.D."/>
            <person name="Rohde M."/>
            <person name="Spring S."/>
            <person name="Goker M."/>
            <person name="Wirth R."/>
            <person name="Woyke T."/>
            <person name="Bristow J."/>
            <person name="Eisen J.A."/>
            <person name="Markowitz V."/>
            <person name="Hugenholtz P."/>
            <person name="Klenk H.P."/>
            <person name="Kyrpides N.C."/>
        </authorList>
    </citation>
    <scope>NUCLEOTIDE SEQUENCE [LARGE SCALE GENOMIC DNA]</scope>
    <source>
        <strain evidence="7">DSM 14429 / JCM 11212 / NBRC 100878 / IC-017</strain>
    </source>
</reference>
<dbReference type="KEGG" id="vdi:Vdis_1378"/>
<dbReference type="Gene3D" id="3.40.50.300">
    <property type="entry name" value="P-loop containing nucleotide triphosphate hydrolases"/>
    <property type="match status" value="1"/>
</dbReference>
<dbReference type="STRING" id="572478.Vdis_1378"/>
<proteinExistence type="inferred from homology"/>
<dbReference type="EMBL" id="CP002100">
    <property type="protein sequence ID" value="ADN50764.1"/>
    <property type="molecule type" value="Genomic_DNA"/>
</dbReference>
<keyword evidence="2" id="KW-0813">Transport</keyword>
<dbReference type="SMART" id="SM00382">
    <property type="entry name" value="AAA"/>
    <property type="match status" value="1"/>
</dbReference>
<dbReference type="PROSITE" id="PS50893">
    <property type="entry name" value="ABC_TRANSPORTER_2"/>
    <property type="match status" value="1"/>
</dbReference>
<dbReference type="InterPro" id="IPR027417">
    <property type="entry name" value="P-loop_NTPase"/>
</dbReference>
<keyword evidence="4" id="KW-0067">ATP-binding</keyword>
<dbReference type="PANTHER" id="PTHR43776:SF7">
    <property type="entry name" value="D,D-DIPEPTIDE TRANSPORT ATP-BINDING PROTEIN DDPF-RELATED"/>
    <property type="match status" value="1"/>
</dbReference>
<dbReference type="InterPro" id="IPR050319">
    <property type="entry name" value="ABC_transp_ATP-bind"/>
</dbReference>
<gene>
    <name evidence="6" type="ordered locus">Vdis_1378</name>
</gene>
<comment type="similarity">
    <text evidence="1">Belongs to the ABC transporter superfamily.</text>
</comment>
<evidence type="ECO:0000256" key="1">
    <source>
        <dbReference type="ARBA" id="ARBA00005417"/>
    </source>
</evidence>
<evidence type="ECO:0000256" key="3">
    <source>
        <dbReference type="ARBA" id="ARBA00022741"/>
    </source>
</evidence>
<dbReference type="eggNOG" id="arCOG00184">
    <property type="taxonomic scope" value="Archaea"/>
</dbReference>
<dbReference type="GO" id="GO:0005524">
    <property type="term" value="F:ATP binding"/>
    <property type="evidence" value="ECO:0007669"/>
    <property type="project" value="UniProtKB-KW"/>
</dbReference>
<dbReference type="PROSITE" id="PS00211">
    <property type="entry name" value="ABC_TRANSPORTER_1"/>
    <property type="match status" value="1"/>
</dbReference>
<dbReference type="Proteomes" id="UP000006681">
    <property type="component" value="Chromosome"/>
</dbReference>
<evidence type="ECO:0000313" key="6">
    <source>
        <dbReference type="EMBL" id="ADN50764.1"/>
    </source>
</evidence>
<dbReference type="HOGENOM" id="CLU_000604_1_23_2"/>
<dbReference type="CDD" id="cd03257">
    <property type="entry name" value="ABC_NikE_OppD_transporters"/>
    <property type="match status" value="1"/>
</dbReference>
<evidence type="ECO:0000313" key="7">
    <source>
        <dbReference type="Proteomes" id="UP000006681"/>
    </source>
</evidence>
<sequence length="327" mass="36631">MGSDVIIRTEHLVKVFLAKNYGIINRILREKPLFVRAVDDISIEIPSGKTTALVGESGSGKTTLGRLLVTLEQPTSGKIYFRNIDITMTRGRELRDIRAKLQMVFQDPYSSLNPMMRVRDIIGEPLRNRGVKGKELDDAVAKIMNEVGLDYSSLATRRPSELSGGQRQRVAIARALITNPDFVVLDEPTSALDASTQAQVLNLLIDLQARHNLTYLLITHNIAVAKYMSDLMMIMYMGKIMEIGDTGVILKEPLHPYTQALIESVPDISKPELKPPTGEVGSLVNPPRGCRFYPRCPFRMEVCREKEPPLIEVKNGIKVACWLYVKK</sequence>
<dbReference type="Pfam" id="PF08352">
    <property type="entry name" value="oligo_HPY"/>
    <property type="match status" value="1"/>
</dbReference>
<dbReference type="SUPFAM" id="SSF52540">
    <property type="entry name" value="P-loop containing nucleoside triphosphate hydrolases"/>
    <property type="match status" value="1"/>
</dbReference>
<dbReference type="PANTHER" id="PTHR43776">
    <property type="entry name" value="TRANSPORT ATP-BINDING PROTEIN"/>
    <property type="match status" value="1"/>
</dbReference>
<organism evidence="6 7">
    <name type="scientific">Vulcanisaeta distributa (strain DSM 14429 / JCM 11212 / NBRC 100878 / IC-017)</name>
    <dbReference type="NCBI Taxonomy" id="572478"/>
    <lineage>
        <taxon>Archaea</taxon>
        <taxon>Thermoproteota</taxon>
        <taxon>Thermoprotei</taxon>
        <taxon>Thermoproteales</taxon>
        <taxon>Thermoproteaceae</taxon>
        <taxon>Vulcanisaeta</taxon>
    </lineage>
</organism>
<dbReference type="InterPro" id="IPR003439">
    <property type="entry name" value="ABC_transporter-like_ATP-bd"/>
</dbReference>
<reference evidence="7" key="2">
    <citation type="journal article" date="2010" name="Stand. Genomic Sci.">
        <title>Complete genome sequence of Vulcanisaeta distributa type strain (IC-017T).</title>
        <authorList>
            <person name="Mavromatis K."/>
            <person name="Sikorski J."/>
            <person name="Pabst E."/>
            <person name="Teshima H."/>
            <person name="Lapidus A."/>
            <person name="Lucas S."/>
            <person name="Nolan M."/>
            <person name="Glavina Del Rio T."/>
            <person name="Cheng J."/>
            <person name="Bruce D."/>
            <person name="Goodwin L."/>
            <person name="Pitluck S."/>
            <person name="Liolios K."/>
            <person name="Ivanova N."/>
            <person name="Mikhailova N."/>
            <person name="Pati A."/>
            <person name="Chen A."/>
            <person name="Palaniappan K."/>
            <person name="Land M."/>
            <person name="Hauser L."/>
            <person name="Chang Y."/>
            <person name="Jeffries C."/>
            <person name="Rohde M."/>
            <person name="Spring S."/>
            <person name="Goker M."/>
            <person name="Wirth R."/>
            <person name="Woyke T."/>
            <person name="Bristow J."/>
            <person name="Eisen J."/>
            <person name="Markowitz V."/>
            <person name="Hugenholtz P."/>
            <person name="Klenk H."/>
            <person name="Kyrpides N."/>
        </authorList>
    </citation>
    <scope>NUCLEOTIDE SEQUENCE [LARGE SCALE GENOMIC DNA]</scope>
    <source>
        <strain evidence="7">DSM 14429 / JCM 11212 / NBRC 100878 / IC-017</strain>
    </source>
</reference>
<dbReference type="NCBIfam" id="TIGR01727">
    <property type="entry name" value="oligo_HPY"/>
    <property type="match status" value="1"/>
</dbReference>
<keyword evidence="3" id="KW-0547">Nucleotide-binding</keyword>
<dbReference type="FunFam" id="3.40.50.300:FF:000016">
    <property type="entry name" value="Oligopeptide ABC transporter ATP-binding component"/>
    <property type="match status" value="1"/>
</dbReference>
<dbReference type="InterPro" id="IPR003593">
    <property type="entry name" value="AAA+_ATPase"/>
</dbReference>
<feature type="domain" description="ABC transporter" evidence="5">
    <location>
        <begin position="7"/>
        <end position="262"/>
    </location>
</feature>
<dbReference type="GO" id="GO:0015833">
    <property type="term" value="P:peptide transport"/>
    <property type="evidence" value="ECO:0007669"/>
    <property type="project" value="InterPro"/>
</dbReference>
<dbReference type="OrthoDB" id="18209at2157"/>
<dbReference type="Pfam" id="PF00005">
    <property type="entry name" value="ABC_tran"/>
    <property type="match status" value="1"/>
</dbReference>
<protein>
    <submittedName>
        <fullName evidence="6">Oligopeptide/dipeptide ABC transporter, ATPase subunit</fullName>
    </submittedName>
</protein>
<dbReference type="AlphaFoldDB" id="E1QSH1"/>
<dbReference type="InterPro" id="IPR017871">
    <property type="entry name" value="ABC_transporter-like_CS"/>
</dbReference>